<dbReference type="InterPro" id="IPR019933">
    <property type="entry name" value="DivIVA_domain"/>
</dbReference>
<dbReference type="Proteomes" id="UP001500665">
    <property type="component" value="Unassembled WGS sequence"/>
</dbReference>
<dbReference type="NCBIfam" id="TIGR03544">
    <property type="entry name" value="DivI1A_domain"/>
    <property type="match status" value="1"/>
</dbReference>
<feature type="coiled-coil region" evidence="1">
    <location>
        <begin position="107"/>
        <end position="163"/>
    </location>
</feature>
<evidence type="ECO:0008006" key="4">
    <source>
        <dbReference type="Google" id="ProtNLM"/>
    </source>
</evidence>
<comment type="caution">
    <text evidence="2">The sequence shown here is derived from an EMBL/GenBank/DDBJ whole genome shotgun (WGS) entry which is preliminary data.</text>
</comment>
<name>A0ABP4BIQ5_9ACTN</name>
<reference evidence="3" key="1">
    <citation type="journal article" date="2019" name="Int. J. Syst. Evol. Microbiol.">
        <title>The Global Catalogue of Microorganisms (GCM) 10K type strain sequencing project: providing services to taxonomists for standard genome sequencing and annotation.</title>
        <authorList>
            <consortium name="The Broad Institute Genomics Platform"/>
            <consortium name="The Broad Institute Genome Sequencing Center for Infectious Disease"/>
            <person name="Wu L."/>
            <person name="Ma J."/>
        </authorList>
    </citation>
    <scope>NUCLEOTIDE SEQUENCE [LARGE SCALE GENOMIC DNA]</scope>
    <source>
        <strain evidence="3">JCM 10696</strain>
    </source>
</reference>
<gene>
    <name evidence="2" type="ORF">GCM10009550_28900</name>
</gene>
<keyword evidence="1" id="KW-0175">Coiled coil</keyword>
<accession>A0ABP4BIQ5</accession>
<protein>
    <recommendedName>
        <fullName evidence="4">Antigen 84</fullName>
    </recommendedName>
</protein>
<proteinExistence type="predicted"/>
<evidence type="ECO:0000313" key="3">
    <source>
        <dbReference type="Proteomes" id="UP001500665"/>
    </source>
</evidence>
<organism evidence="2 3">
    <name type="scientific">Actinocorallia libanotica</name>
    <dbReference type="NCBI Taxonomy" id="46162"/>
    <lineage>
        <taxon>Bacteria</taxon>
        <taxon>Bacillati</taxon>
        <taxon>Actinomycetota</taxon>
        <taxon>Actinomycetes</taxon>
        <taxon>Streptosporangiales</taxon>
        <taxon>Thermomonosporaceae</taxon>
        <taxon>Actinocorallia</taxon>
    </lineage>
</organism>
<dbReference type="EMBL" id="BAAAHH010000010">
    <property type="protein sequence ID" value="GAA0950422.1"/>
    <property type="molecule type" value="Genomic_DNA"/>
</dbReference>
<dbReference type="Gene3D" id="6.10.250.660">
    <property type="match status" value="1"/>
</dbReference>
<sequence>MCFLPPTPLLGKDCARRVRVAARGATALNNLRPMAEVREPEFGIRLFGYSRREVDAFVDEVRRELRTRSGGTGDVTVIGSSPTGESAVARLLRLAGESAEQRREESVEQAELTLLSARELADRMDEEAREKVREAAAEAERLVAEARRRARELEDQVAETLEREVASRVGELAQAHERLVTGLAGVRDALEEVLTRDAGRGPVTAHTLVPRQGRGE</sequence>
<evidence type="ECO:0000256" key="1">
    <source>
        <dbReference type="SAM" id="Coils"/>
    </source>
</evidence>
<keyword evidence="3" id="KW-1185">Reference proteome</keyword>
<evidence type="ECO:0000313" key="2">
    <source>
        <dbReference type="EMBL" id="GAA0950422.1"/>
    </source>
</evidence>